<reference evidence="1" key="1">
    <citation type="journal article" date="2021" name="Nat. Commun.">
        <title>Genetic determinants of endophytism in the Arabidopsis root mycobiome.</title>
        <authorList>
            <person name="Mesny F."/>
            <person name="Miyauchi S."/>
            <person name="Thiergart T."/>
            <person name="Pickel B."/>
            <person name="Atanasova L."/>
            <person name="Karlsson M."/>
            <person name="Huettel B."/>
            <person name="Barry K.W."/>
            <person name="Haridas S."/>
            <person name="Chen C."/>
            <person name="Bauer D."/>
            <person name="Andreopoulos W."/>
            <person name="Pangilinan J."/>
            <person name="LaButti K."/>
            <person name="Riley R."/>
            <person name="Lipzen A."/>
            <person name="Clum A."/>
            <person name="Drula E."/>
            <person name="Henrissat B."/>
            <person name="Kohler A."/>
            <person name="Grigoriev I.V."/>
            <person name="Martin F.M."/>
            <person name="Hacquard S."/>
        </authorList>
    </citation>
    <scope>NUCLEOTIDE SEQUENCE</scope>
    <source>
        <strain evidence="1">FSSC 5 MPI-SDFR-AT-0091</strain>
    </source>
</reference>
<comment type="caution">
    <text evidence="1">The sequence shown here is derived from an EMBL/GenBank/DDBJ whole genome shotgun (WGS) entry which is preliminary data.</text>
</comment>
<dbReference type="EMBL" id="JAGTJS010000031">
    <property type="protein sequence ID" value="KAH7231959.1"/>
    <property type="molecule type" value="Genomic_DNA"/>
</dbReference>
<proteinExistence type="predicted"/>
<protein>
    <submittedName>
        <fullName evidence="1">Uncharacterized protein</fullName>
    </submittedName>
</protein>
<keyword evidence="2" id="KW-1185">Reference proteome</keyword>
<dbReference type="AlphaFoldDB" id="A0A9P9JX17"/>
<sequence length="614" mass="70657">MEQAQERIDEPENHCVTRRCRLCRFPIEMGEMVVADVNGWLTPAYAFKQFAHYYEDKHLLLQGCRVDCIHEDGESGQVPCYHIDCRKYASWPEDQYLLRATKYTYGPTMREDQRRLPAEVCYMIAGELVREVAAMATEQLWEGRPRELENGDIYNRIDMNVQARYIYIDGVRYVESLSSSPYAEGELVVDPATSSTIDTIHVLEDHIGVRRILFSSTEHSQKLESFLSTPVRDAWWHNIPFSTTVFYANFDGVKLRGIKIDGRGPRPVPSAAMQGKSTSEDVAWPRPMYPANEPVLHYSNLNNWEIEEERRNAEITPWTPFTRYRFRTVLFDCNDPAVTGYSVCFMSGIRGIYAHRGEDLEMYNDVDMYTRKGIWMHMPVDPDERITAIWIRCQDETSHSGLMFQTNKGRQVMFGLRTDFRTRLDKERLWNPLPGVSESPFRVYSKLSYRGVDQIAVQPLNTLAQDPPPRMMPWPALPSPAPRRQHYSAVSLDNVAQITPCGREVPFQDGNFWVITGIMVHYADGHRACAGEFRGDCAGESMRVDSTSLLMMGFYVGKDKTARWLGAIESEPTDDDGFLSWKSLRCGGMLQWWFVEEGRCQIFHRDGAGQLSRV</sequence>
<dbReference type="Proteomes" id="UP000736672">
    <property type="component" value="Unassembled WGS sequence"/>
</dbReference>
<evidence type="ECO:0000313" key="2">
    <source>
        <dbReference type="Proteomes" id="UP000736672"/>
    </source>
</evidence>
<accession>A0A9P9JX17</accession>
<dbReference type="OrthoDB" id="5153231at2759"/>
<gene>
    <name evidence="1" type="ORF">B0J15DRAFT_539408</name>
</gene>
<organism evidence="1 2">
    <name type="scientific">Fusarium solani</name>
    <name type="common">Filamentous fungus</name>
    <dbReference type="NCBI Taxonomy" id="169388"/>
    <lineage>
        <taxon>Eukaryota</taxon>
        <taxon>Fungi</taxon>
        <taxon>Dikarya</taxon>
        <taxon>Ascomycota</taxon>
        <taxon>Pezizomycotina</taxon>
        <taxon>Sordariomycetes</taxon>
        <taxon>Hypocreomycetidae</taxon>
        <taxon>Hypocreales</taxon>
        <taxon>Nectriaceae</taxon>
        <taxon>Fusarium</taxon>
        <taxon>Fusarium solani species complex</taxon>
    </lineage>
</organism>
<evidence type="ECO:0000313" key="1">
    <source>
        <dbReference type="EMBL" id="KAH7231959.1"/>
    </source>
</evidence>
<name>A0A9P9JX17_FUSSL</name>